<dbReference type="RefSeq" id="YP_009055802.1">
    <property type="nucleotide sequence ID" value="NC_024788.1"/>
</dbReference>
<sequence length="203" mass="23971">MAAITFELTDKQIELLKEFNSKHYDGAEDNRYTCDALHVVQRERKGFIPFVDELLDYYDGDDMRYTWDDDYEVWFETLEELVEDYYEGNGEDCPIEIKPYGEVECNHMVDVYGEEVYIDDEYAYCKAYGINTLHIAFETKEWEDVAFFLILDKAKAYRQYQAHNLGKSRVFTYSMGYDNRGDLPVFRNMLLAMGKQLNGEEGK</sequence>
<evidence type="ECO:0000313" key="2">
    <source>
        <dbReference type="Proteomes" id="UP000028561"/>
    </source>
</evidence>
<reference evidence="1 2" key="2">
    <citation type="journal article" date="2016" name="Virology (Lond)">
        <title>Genomic characterization and comparison of seven Myoviridae bacteriophage infecting Bacillus thuringiensis.</title>
        <authorList>
            <person name="Sauder A.B."/>
            <person name="Quinn M.R."/>
            <person name="Brouillette A."/>
            <person name="Caruso S."/>
            <person name="Cresawn S."/>
            <person name="Erill I."/>
            <person name="Lewis L."/>
            <person name="Loesser-Casey K."/>
            <person name="Pate M."/>
            <person name="Scott C."/>
            <person name="Stockwell S."/>
            <person name="Temple L."/>
        </authorList>
    </citation>
    <scope>NUCLEOTIDE SEQUENCE [LARGE SCALE GENOMIC DNA]</scope>
</reference>
<organism evidence="1 2">
    <name type="scientific">Bacillus phage Riley</name>
    <dbReference type="NCBI Taxonomy" id="1486662"/>
    <lineage>
        <taxon>Viruses</taxon>
        <taxon>Duplodnaviria</taxon>
        <taxon>Heunggongvirae</taxon>
        <taxon>Uroviricota</taxon>
        <taxon>Caudoviricetes</taxon>
        <taxon>Herelleviridae</taxon>
        <taxon>Bastillevirinae</taxon>
        <taxon>Bequatrovirus</taxon>
        <taxon>Bequatrovirus riley</taxon>
    </lineage>
</organism>
<dbReference type="KEGG" id="vg:20283024"/>
<dbReference type="GeneID" id="20283024"/>
<dbReference type="Proteomes" id="UP000028561">
    <property type="component" value="Segment"/>
</dbReference>
<evidence type="ECO:0000313" key="1">
    <source>
        <dbReference type="EMBL" id="AIF71913.1"/>
    </source>
</evidence>
<keyword evidence="2" id="KW-1185">Reference proteome</keyword>
<accession>A0A075LYH9</accession>
<proteinExistence type="predicted"/>
<dbReference type="EMBL" id="KJ489402">
    <property type="protein sequence ID" value="AIF71913.1"/>
    <property type="molecule type" value="Genomic_DNA"/>
</dbReference>
<protein>
    <submittedName>
        <fullName evidence="1">Uncharacterized protein</fullName>
    </submittedName>
</protein>
<name>A0A075LYH9_9CAUD</name>
<reference evidence="2" key="1">
    <citation type="submission" date="2014-09" db="EMBL/GenBank/DDBJ databases">
        <title>Genomic characterization and comparison of seven Myoviridae bacteriophage infecting Bacillus thuringiensis.</title>
        <authorList>
            <person name="Sauder A.B."/>
            <person name="McKenzie Q.R."/>
            <person name="Temple L.M."/>
            <person name="Alexis B.K."/>
            <person name="Al-Atrache Z."/>
            <person name="Lewis L.O."/>
            <person name="Loesser-Casey K.E."/>
            <person name="Mitchell K.J."/>
        </authorList>
    </citation>
    <scope>NUCLEOTIDE SEQUENCE [LARGE SCALE GENOMIC DNA]</scope>
</reference>